<evidence type="ECO:0000313" key="2">
    <source>
        <dbReference type="Proteomes" id="UP000007148"/>
    </source>
</evidence>
<protein>
    <submittedName>
        <fullName evidence="1">Uncharacterized protein</fullName>
    </submittedName>
</protein>
<proteinExistence type="predicted"/>
<comment type="caution">
    <text evidence="1">The sequence shown here is derived from an EMBL/GenBank/DDBJ whole genome shotgun (WGS) entry which is preliminary data.</text>
</comment>
<dbReference type="InParanoid" id="G4T5I0"/>
<sequence length="209" mass="23682">MSKVVGTNAFNQACTKVKDDILVYFDAFVKAFGTPPMEVGLTDRALLMYKTLIPSLVLRQTGIKEESQNGADYVFELTIQNPYGPLGTGIDVDFWIQAKCFRHLDRDHPVADFCYINKSSGEYQMNILAKSIATADTKVKRAVGGYFVYGPDTIMYIPITDLTKRFANLKERNPGRGSDWYNTELSKFYWGARKQDYFIESLITNIPPI</sequence>
<keyword evidence="2" id="KW-1185">Reference proteome</keyword>
<dbReference type="OrthoDB" id="2789384at2759"/>
<name>G4T5I0_SERID</name>
<dbReference type="HOGENOM" id="CLU_1315842_0_0_1"/>
<gene>
    <name evidence="1" type="ORF">PIIN_00281</name>
</gene>
<dbReference type="Proteomes" id="UP000007148">
    <property type="component" value="Unassembled WGS sequence"/>
</dbReference>
<dbReference type="EMBL" id="CAFZ01000003">
    <property type="protein sequence ID" value="CCA66598.1"/>
    <property type="molecule type" value="Genomic_DNA"/>
</dbReference>
<reference evidence="1 2" key="1">
    <citation type="journal article" date="2011" name="PLoS Pathog.">
        <title>Endophytic Life Strategies Decoded by Genome and Transcriptome Analyses of the Mutualistic Root Symbiont Piriformospora indica.</title>
        <authorList>
            <person name="Zuccaro A."/>
            <person name="Lahrmann U."/>
            <person name="Guldener U."/>
            <person name="Langen G."/>
            <person name="Pfiffi S."/>
            <person name="Biedenkopf D."/>
            <person name="Wong P."/>
            <person name="Samans B."/>
            <person name="Grimm C."/>
            <person name="Basiewicz M."/>
            <person name="Murat C."/>
            <person name="Martin F."/>
            <person name="Kogel K.H."/>
        </authorList>
    </citation>
    <scope>NUCLEOTIDE SEQUENCE [LARGE SCALE GENOMIC DNA]</scope>
    <source>
        <strain evidence="1 2">DSM 11827</strain>
    </source>
</reference>
<accession>G4T5I0</accession>
<organism evidence="1 2">
    <name type="scientific">Serendipita indica (strain DSM 11827)</name>
    <name type="common">Root endophyte fungus</name>
    <name type="synonym">Piriformospora indica</name>
    <dbReference type="NCBI Taxonomy" id="1109443"/>
    <lineage>
        <taxon>Eukaryota</taxon>
        <taxon>Fungi</taxon>
        <taxon>Dikarya</taxon>
        <taxon>Basidiomycota</taxon>
        <taxon>Agaricomycotina</taxon>
        <taxon>Agaricomycetes</taxon>
        <taxon>Sebacinales</taxon>
        <taxon>Serendipitaceae</taxon>
        <taxon>Serendipita</taxon>
    </lineage>
</organism>
<dbReference type="AlphaFoldDB" id="G4T5I0"/>
<evidence type="ECO:0000313" key="1">
    <source>
        <dbReference type="EMBL" id="CCA66598.1"/>
    </source>
</evidence>